<organism evidence="2 3">
    <name type="scientific">Nocardia terrae</name>
    <dbReference type="NCBI Taxonomy" id="2675851"/>
    <lineage>
        <taxon>Bacteria</taxon>
        <taxon>Bacillati</taxon>
        <taxon>Actinomycetota</taxon>
        <taxon>Actinomycetes</taxon>
        <taxon>Mycobacteriales</taxon>
        <taxon>Nocardiaceae</taxon>
        <taxon>Nocardia</taxon>
    </lineage>
</organism>
<reference evidence="2 3" key="1">
    <citation type="submission" date="2019-12" db="EMBL/GenBank/DDBJ databases">
        <title>Nocardia sp. nov. ET3-3 isolated from soil.</title>
        <authorList>
            <person name="Kanchanasin P."/>
            <person name="Tanasupawat S."/>
            <person name="Yuki M."/>
            <person name="Kudo T."/>
        </authorList>
    </citation>
    <scope>NUCLEOTIDE SEQUENCE [LARGE SCALE GENOMIC DNA]</scope>
    <source>
        <strain evidence="2 3">ET3-3</strain>
    </source>
</reference>
<feature type="transmembrane region" description="Helical" evidence="1">
    <location>
        <begin position="27"/>
        <end position="44"/>
    </location>
</feature>
<evidence type="ECO:0000313" key="3">
    <source>
        <dbReference type="Proteomes" id="UP000466794"/>
    </source>
</evidence>
<sequence length="79" mass="8348">MYAVQTASPLRPNAGVQVLNSLLHNGIAVRAVALALATIVLIALRHPTWVPYSVSLYAIWNAAAVTLNSVRAARAARTA</sequence>
<gene>
    <name evidence="2" type="ORF">GPX89_04090</name>
</gene>
<dbReference type="EMBL" id="WRPP01000001">
    <property type="protein sequence ID" value="MVU76422.1"/>
    <property type="molecule type" value="Genomic_DNA"/>
</dbReference>
<proteinExistence type="predicted"/>
<protein>
    <submittedName>
        <fullName evidence="2">Uncharacterized protein</fullName>
    </submittedName>
</protein>
<dbReference type="AlphaFoldDB" id="A0A7K1UQ00"/>
<dbReference type="Proteomes" id="UP000466794">
    <property type="component" value="Unassembled WGS sequence"/>
</dbReference>
<keyword evidence="1" id="KW-0812">Transmembrane</keyword>
<keyword evidence="1" id="KW-0472">Membrane</keyword>
<keyword evidence="1" id="KW-1133">Transmembrane helix</keyword>
<evidence type="ECO:0000313" key="2">
    <source>
        <dbReference type="EMBL" id="MVU76422.1"/>
    </source>
</evidence>
<keyword evidence="3" id="KW-1185">Reference proteome</keyword>
<name>A0A7K1UQ00_9NOCA</name>
<comment type="caution">
    <text evidence="2">The sequence shown here is derived from an EMBL/GenBank/DDBJ whole genome shotgun (WGS) entry which is preliminary data.</text>
</comment>
<evidence type="ECO:0000256" key="1">
    <source>
        <dbReference type="SAM" id="Phobius"/>
    </source>
</evidence>
<dbReference type="RefSeq" id="WP_157355215.1">
    <property type="nucleotide sequence ID" value="NZ_WRPP01000001.1"/>
</dbReference>
<accession>A0A7K1UQ00</accession>
<feature type="transmembrane region" description="Helical" evidence="1">
    <location>
        <begin position="50"/>
        <end position="70"/>
    </location>
</feature>